<dbReference type="RefSeq" id="WP_067602027.1">
    <property type="nucleotide sequence ID" value="NZ_CP015963.1"/>
</dbReference>
<name>A0A562UU22_9SPHN</name>
<dbReference type="InterPro" id="IPR049713">
    <property type="entry name" value="Pr6Pr-like"/>
</dbReference>
<evidence type="ECO:0008006" key="4">
    <source>
        <dbReference type="Google" id="ProtNLM"/>
    </source>
</evidence>
<evidence type="ECO:0000256" key="1">
    <source>
        <dbReference type="SAM" id="Phobius"/>
    </source>
</evidence>
<organism evidence="2 3">
    <name type="scientific">Altererythrobacter ishigakiensis</name>
    <dbReference type="NCBI Taxonomy" id="476157"/>
    <lineage>
        <taxon>Bacteria</taxon>
        <taxon>Pseudomonadati</taxon>
        <taxon>Pseudomonadota</taxon>
        <taxon>Alphaproteobacteria</taxon>
        <taxon>Sphingomonadales</taxon>
        <taxon>Erythrobacteraceae</taxon>
        <taxon>Altererythrobacter</taxon>
    </lineage>
</organism>
<gene>
    <name evidence="2" type="ORF">JN10_0758</name>
</gene>
<reference evidence="2 3" key="1">
    <citation type="submission" date="2019-07" db="EMBL/GenBank/DDBJ databases">
        <title>Genomic Encyclopedia of Archaeal and Bacterial Type Strains, Phase II (KMG-II): from individual species to whole genera.</title>
        <authorList>
            <person name="Goeker M."/>
        </authorList>
    </citation>
    <scope>NUCLEOTIDE SEQUENCE [LARGE SCALE GENOMIC DNA]</scope>
    <source>
        <strain evidence="2 3">ATCC BAA-2084</strain>
    </source>
</reference>
<keyword evidence="3" id="KW-1185">Reference proteome</keyword>
<evidence type="ECO:0000313" key="3">
    <source>
        <dbReference type="Proteomes" id="UP000320547"/>
    </source>
</evidence>
<dbReference type="AlphaFoldDB" id="A0A562UU22"/>
<sequence length="205" mass="22526">MEQKLSSTPRVCAALIGIGAIGTIALQTTINTEPGTSALENFALLFRFFTIWSNFAGGAIMLWVATDRPVSERVTFALATALTIVALVYHALLAADHHPVGLDWWTNLMFHTLIPAAAVAWWIVFSDRAHLTWRSLPWVMVFPILYSVFALIYGANTGFYAYFFLDLPSLGWGQMLINMAGLSGFFVVMGGVLLGLRNIIPSARV</sequence>
<protein>
    <recommendedName>
        <fullName evidence="4">FAR-17a/AIG1-like protein</fullName>
    </recommendedName>
</protein>
<dbReference type="STRING" id="476157.GCA_001663155_02595"/>
<proteinExistence type="predicted"/>
<feature type="transmembrane region" description="Helical" evidence="1">
    <location>
        <begin position="136"/>
        <end position="155"/>
    </location>
</feature>
<feature type="transmembrane region" description="Helical" evidence="1">
    <location>
        <begin position="42"/>
        <end position="65"/>
    </location>
</feature>
<feature type="transmembrane region" description="Helical" evidence="1">
    <location>
        <begin position="104"/>
        <end position="124"/>
    </location>
</feature>
<dbReference type="Proteomes" id="UP000320547">
    <property type="component" value="Unassembled WGS sequence"/>
</dbReference>
<dbReference type="OrthoDB" id="9809977at2"/>
<feature type="transmembrane region" description="Helical" evidence="1">
    <location>
        <begin position="74"/>
        <end position="92"/>
    </location>
</feature>
<feature type="transmembrane region" description="Helical" evidence="1">
    <location>
        <begin position="12"/>
        <end position="30"/>
    </location>
</feature>
<accession>A0A562UU22</accession>
<comment type="caution">
    <text evidence="2">The sequence shown here is derived from an EMBL/GenBank/DDBJ whole genome shotgun (WGS) entry which is preliminary data.</text>
</comment>
<keyword evidence="1" id="KW-1133">Transmembrane helix</keyword>
<dbReference type="NCBIfam" id="NF038065">
    <property type="entry name" value="Pr6Pr"/>
    <property type="match status" value="1"/>
</dbReference>
<keyword evidence="1" id="KW-0812">Transmembrane</keyword>
<keyword evidence="1" id="KW-0472">Membrane</keyword>
<dbReference type="EMBL" id="VLLK01000001">
    <property type="protein sequence ID" value="TWJ09134.1"/>
    <property type="molecule type" value="Genomic_DNA"/>
</dbReference>
<feature type="transmembrane region" description="Helical" evidence="1">
    <location>
        <begin position="175"/>
        <end position="196"/>
    </location>
</feature>
<evidence type="ECO:0000313" key="2">
    <source>
        <dbReference type="EMBL" id="TWJ09134.1"/>
    </source>
</evidence>